<keyword evidence="4" id="KW-0653">Protein transport</keyword>
<dbReference type="GeneID" id="19012308"/>
<evidence type="ECO:0000256" key="2">
    <source>
        <dbReference type="ARBA" id="ARBA00022816"/>
    </source>
</evidence>
<dbReference type="OrthoDB" id="185618at2759"/>
<keyword evidence="3" id="KW-0811">Translocation</keyword>
<dbReference type="KEGG" id="bpg:Bathy12g01160"/>
<evidence type="ECO:0000256" key="4">
    <source>
        <dbReference type="ARBA" id="ARBA00023132"/>
    </source>
</evidence>
<protein>
    <recommendedName>
        <fullName evidence="7">RanBD1 domain-containing protein</fullName>
    </recommendedName>
</protein>
<keyword evidence="2" id="KW-0509">mRNA transport</keyword>
<evidence type="ECO:0000256" key="6">
    <source>
        <dbReference type="SAM" id="MobiDB-lite"/>
    </source>
</evidence>
<dbReference type="AlphaFoldDB" id="K8ELG0"/>
<dbReference type="EMBL" id="FO082267">
    <property type="protein sequence ID" value="CCO19067.1"/>
    <property type="molecule type" value="Genomic_DNA"/>
</dbReference>
<proteinExistence type="predicted"/>
<feature type="compositionally biased region" description="Gly residues" evidence="6">
    <location>
        <begin position="74"/>
        <end position="113"/>
    </location>
</feature>
<dbReference type="eggNOG" id="KOG0864">
    <property type="taxonomic scope" value="Eukaryota"/>
</dbReference>
<evidence type="ECO:0000256" key="5">
    <source>
        <dbReference type="ARBA" id="ARBA00023242"/>
    </source>
</evidence>
<feature type="compositionally biased region" description="Low complexity" evidence="6">
    <location>
        <begin position="62"/>
        <end position="73"/>
    </location>
</feature>
<feature type="compositionally biased region" description="Basic and acidic residues" evidence="6">
    <location>
        <begin position="1"/>
        <end position="12"/>
    </location>
</feature>
<dbReference type="Gene3D" id="2.30.29.30">
    <property type="entry name" value="Pleckstrin-homology domain (PH domain)/Phosphotyrosine-binding domain (PTB)"/>
    <property type="match status" value="1"/>
</dbReference>
<comment type="subcellular location">
    <subcellularLocation>
        <location evidence="1">Nucleus</location>
        <location evidence="1">Nuclear pore complex</location>
    </subcellularLocation>
</comment>
<dbReference type="SMART" id="SM00160">
    <property type="entry name" value="RanBD"/>
    <property type="match status" value="1"/>
</dbReference>
<name>K8ELG0_9CHLO</name>
<feature type="compositionally biased region" description="Gly residues" evidence="6">
    <location>
        <begin position="142"/>
        <end position="151"/>
    </location>
</feature>
<dbReference type="InterPro" id="IPR045255">
    <property type="entry name" value="RanBP1-like"/>
</dbReference>
<evidence type="ECO:0000256" key="3">
    <source>
        <dbReference type="ARBA" id="ARBA00023010"/>
    </source>
</evidence>
<dbReference type="SUPFAM" id="SSF50729">
    <property type="entry name" value="PH domain-like"/>
    <property type="match status" value="1"/>
</dbReference>
<sequence length="346" mass="37277">MTTEVGEKRPREEEEEDDEVEKTNEQQQQQQEEEEKKDDANDGEPPKTKKAKEEDDKEKETPSTTTTTVPSAGGAAGGGGSGFGSGFGKSFGGFSGGFGGLKAQVSGGGGFGAFGKKSEGEKKDIDDNEISGEKNKREEGDGGGGGGGGPVFGAVFGGSKIANDTSEKKETEEEGEGSKEETEEEGEGEKSKKEEFKAAKEMKEIEQQTGEEDEDLMFKTDGALYEYVSTEEDGKAPGWRERGRGEFRINSTKKKDNVRMIMRTRGNFRLILNASMFKGQKFAKMEGGKGVTFPCVNAASENKKMTTYALKMRVAQSSAAQQVDTFLEQITKALLIAGGEESTKED</sequence>
<feature type="region of interest" description="Disordered" evidence="6">
    <location>
        <begin position="1"/>
        <end position="211"/>
    </location>
</feature>
<accession>K8ELG0</accession>
<keyword evidence="9" id="KW-1185">Reference proteome</keyword>
<feature type="compositionally biased region" description="Basic and acidic residues" evidence="6">
    <location>
        <begin position="116"/>
        <end position="140"/>
    </location>
</feature>
<dbReference type="STRING" id="41875.K8ELG0"/>
<dbReference type="PANTHER" id="PTHR23138">
    <property type="entry name" value="RAN BINDING PROTEIN"/>
    <property type="match status" value="1"/>
</dbReference>
<organism evidence="8 9">
    <name type="scientific">Bathycoccus prasinos</name>
    <dbReference type="NCBI Taxonomy" id="41875"/>
    <lineage>
        <taxon>Eukaryota</taxon>
        <taxon>Viridiplantae</taxon>
        <taxon>Chlorophyta</taxon>
        <taxon>Mamiellophyceae</taxon>
        <taxon>Mamiellales</taxon>
        <taxon>Bathycoccaceae</taxon>
        <taxon>Bathycoccus</taxon>
    </lineage>
</organism>
<dbReference type="RefSeq" id="XP_007509952.1">
    <property type="nucleotide sequence ID" value="XM_007509890.1"/>
</dbReference>
<dbReference type="InterPro" id="IPR011993">
    <property type="entry name" value="PH-like_dom_sf"/>
</dbReference>
<reference evidence="8 9" key="1">
    <citation type="submission" date="2011-10" db="EMBL/GenBank/DDBJ databases">
        <authorList>
            <person name="Genoscope - CEA"/>
        </authorList>
    </citation>
    <scope>NUCLEOTIDE SEQUENCE [LARGE SCALE GENOMIC DNA]</scope>
    <source>
        <strain evidence="8 9">RCC 1105</strain>
    </source>
</reference>
<evidence type="ECO:0000259" key="7">
    <source>
        <dbReference type="PROSITE" id="PS50196"/>
    </source>
</evidence>
<evidence type="ECO:0000313" key="9">
    <source>
        <dbReference type="Proteomes" id="UP000198341"/>
    </source>
</evidence>
<gene>
    <name evidence="8" type="ordered locus">Bathy12g01160</name>
</gene>
<evidence type="ECO:0000313" key="8">
    <source>
        <dbReference type="EMBL" id="CCO19067.1"/>
    </source>
</evidence>
<evidence type="ECO:0000256" key="1">
    <source>
        <dbReference type="ARBA" id="ARBA00004567"/>
    </source>
</evidence>
<feature type="domain" description="RanBD1" evidence="7">
    <location>
        <begin position="195"/>
        <end position="318"/>
    </location>
</feature>
<dbReference type="GO" id="GO:0051028">
    <property type="term" value="P:mRNA transport"/>
    <property type="evidence" value="ECO:0007669"/>
    <property type="project" value="UniProtKB-KW"/>
</dbReference>
<dbReference type="PANTHER" id="PTHR23138:SF142">
    <property type="entry name" value="RAN-BINDING PROTEIN 3B-RELATED"/>
    <property type="match status" value="1"/>
</dbReference>
<feature type="compositionally biased region" description="Basic and acidic residues" evidence="6">
    <location>
        <begin position="188"/>
        <end position="206"/>
    </location>
</feature>
<dbReference type="PROSITE" id="PS50196">
    <property type="entry name" value="RANBD1"/>
    <property type="match status" value="1"/>
</dbReference>
<keyword evidence="2" id="KW-0813">Transport</keyword>
<dbReference type="Proteomes" id="UP000198341">
    <property type="component" value="Chromosome 12"/>
</dbReference>
<keyword evidence="4" id="KW-0906">Nuclear pore complex</keyword>
<dbReference type="InterPro" id="IPR000156">
    <property type="entry name" value="Ran_bind_dom"/>
</dbReference>
<feature type="compositionally biased region" description="Basic and acidic residues" evidence="6">
    <location>
        <begin position="37"/>
        <end position="61"/>
    </location>
</feature>
<feature type="compositionally biased region" description="Basic and acidic residues" evidence="6">
    <location>
        <begin position="165"/>
        <end position="180"/>
    </location>
</feature>
<dbReference type="Pfam" id="PF00638">
    <property type="entry name" value="Ran_BP1"/>
    <property type="match status" value="1"/>
</dbReference>
<dbReference type="GO" id="GO:0015031">
    <property type="term" value="P:protein transport"/>
    <property type="evidence" value="ECO:0007669"/>
    <property type="project" value="UniProtKB-KW"/>
</dbReference>
<keyword evidence="5" id="KW-0539">Nucleus</keyword>
<dbReference type="GO" id="GO:0005643">
    <property type="term" value="C:nuclear pore"/>
    <property type="evidence" value="ECO:0007669"/>
    <property type="project" value="UniProtKB-SubCell"/>
</dbReference>